<dbReference type="EMBL" id="LT671823">
    <property type="protein sequence ID" value="SHO78055.1"/>
    <property type="molecule type" value="Genomic_DNA"/>
</dbReference>
<dbReference type="STRING" id="1230383.A0A1M8A6F2"/>
<evidence type="ECO:0000256" key="1">
    <source>
        <dbReference type="ARBA" id="ARBA00022448"/>
    </source>
</evidence>
<comment type="similarity">
    <text evidence="8">Belongs to the eukaryotic ATPase B chain family.</text>
</comment>
<dbReference type="SUPFAM" id="SSF161060">
    <property type="entry name" value="ATP synthase B chain-like"/>
    <property type="match status" value="1"/>
</dbReference>
<evidence type="ECO:0000313" key="9">
    <source>
        <dbReference type="EMBL" id="SHO78055.1"/>
    </source>
</evidence>
<evidence type="ECO:0000256" key="3">
    <source>
        <dbReference type="ARBA" id="ARBA00022781"/>
    </source>
</evidence>
<keyword evidence="3 8" id="KW-0375">Hydrogen ion transport</keyword>
<dbReference type="Gene3D" id="1.20.5.2210">
    <property type="match status" value="1"/>
</dbReference>
<accession>A0A1M8A6F2</accession>
<protein>
    <recommendedName>
        <fullName evidence="8">ATP synthase subunit 4</fullName>
    </recommendedName>
</protein>
<keyword evidence="5 8" id="KW-0406">Ion transport</keyword>
<dbReference type="OrthoDB" id="67388at2759"/>
<dbReference type="GO" id="GO:0045259">
    <property type="term" value="C:proton-transporting ATP synthase complex"/>
    <property type="evidence" value="ECO:0007669"/>
    <property type="project" value="UniProtKB-KW"/>
</dbReference>
<keyword evidence="10" id="KW-1185">Reference proteome</keyword>
<gene>
    <name evidence="9" type="ORF">MSYG_2397</name>
</gene>
<keyword evidence="1 8" id="KW-0813">Transport</keyword>
<dbReference type="VEuPathDB" id="FungiDB:MSYG_2397"/>
<evidence type="ECO:0000313" key="10">
    <source>
        <dbReference type="Proteomes" id="UP000186303"/>
    </source>
</evidence>
<dbReference type="AlphaFoldDB" id="A0A1M8A6F2"/>
<dbReference type="Pfam" id="PF05405">
    <property type="entry name" value="Mt_ATP-synt_B"/>
    <property type="match status" value="1"/>
</dbReference>
<evidence type="ECO:0000256" key="4">
    <source>
        <dbReference type="ARBA" id="ARBA00022792"/>
    </source>
</evidence>
<comment type="subunit">
    <text evidence="8">F-type ATPases have 2 components, CF(1) - the catalytic core - and CF(0) - the membrane proton channel. In yeast, the dimeric form of ATP synthase consists of 17 polypeptides: alpha, beta, gamma, delta, epsilon, 4 (B), 5 (OSCP), 6 (A), 8, 9 (C), d, E (Tim11), f, g, h, i/j and k.</text>
</comment>
<evidence type="ECO:0000256" key="8">
    <source>
        <dbReference type="RuleBase" id="RU368017"/>
    </source>
</evidence>
<reference evidence="10" key="1">
    <citation type="journal article" date="2017" name="Nucleic Acids Res.">
        <title>Proteogenomics produces comprehensive and highly accurate protein-coding gene annotation in a complete genome assembly of Malassezia sympodialis.</title>
        <authorList>
            <person name="Zhu Y."/>
            <person name="Engstroem P.G."/>
            <person name="Tellgren-Roth C."/>
            <person name="Baudo C.D."/>
            <person name="Kennell J.C."/>
            <person name="Sun S."/>
            <person name="Billmyre R.B."/>
            <person name="Schroeder M.S."/>
            <person name="Andersson A."/>
            <person name="Holm T."/>
            <person name="Sigurgeirsson B."/>
            <person name="Wu G."/>
            <person name="Sankaranarayanan S.R."/>
            <person name="Siddharthan R."/>
            <person name="Sanyal K."/>
            <person name="Lundeberg J."/>
            <person name="Nystedt B."/>
            <person name="Boekhout T."/>
            <person name="Dawson T.L. Jr."/>
            <person name="Heitman J."/>
            <person name="Scheynius A."/>
            <person name="Lehtioe J."/>
        </authorList>
    </citation>
    <scope>NUCLEOTIDE SEQUENCE [LARGE SCALE GENOMIC DNA]</scope>
    <source>
        <strain evidence="10">ATCC 42132</strain>
    </source>
</reference>
<keyword evidence="2 8" id="KW-0138">CF(0)</keyword>
<dbReference type="Proteomes" id="UP000186303">
    <property type="component" value="Chromosome 3"/>
</dbReference>
<name>A0A1M8A6F2_MALS4</name>
<dbReference type="InterPro" id="IPR008688">
    <property type="entry name" value="ATP_synth_Bsub_B/MI25"/>
</dbReference>
<evidence type="ECO:0000256" key="7">
    <source>
        <dbReference type="ARBA" id="ARBA00023136"/>
    </source>
</evidence>
<keyword evidence="7 8" id="KW-0472">Membrane</keyword>
<evidence type="ECO:0000256" key="6">
    <source>
        <dbReference type="ARBA" id="ARBA00023128"/>
    </source>
</evidence>
<organism evidence="9 10">
    <name type="scientific">Malassezia sympodialis (strain ATCC 42132)</name>
    <name type="common">Atopic eczema-associated yeast</name>
    <dbReference type="NCBI Taxonomy" id="1230383"/>
    <lineage>
        <taxon>Eukaryota</taxon>
        <taxon>Fungi</taxon>
        <taxon>Dikarya</taxon>
        <taxon>Basidiomycota</taxon>
        <taxon>Ustilaginomycotina</taxon>
        <taxon>Malasseziomycetes</taxon>
        <taxon>Malasseziales</taxon>
        <taxon>Malasseziaceae</taxon>
        <taxon>Malassezia</taxon>
    </lineage>
</organism>
<sequence>MVYRIATRSAQAATRRALAAAVPRQAVMPAVAAAPARFYSDKPTPEAKASSIIDALPGNSLISKTTWVTIGAGLTAFAVSNELYVANDETVILAGFLVFATLIGRTVSKPYANWANSYIEKISNILNEARQGHTKAIQTRIDAVNEKKDVVDITKAMYALAKDTVQAEKEAFELKQKTQLAAEVKAVLDSWVRFEAQEREAEQALLTETVIKKVADSLREEKSQKQILDSAVSEIEQLVKSKKI</sequence>
<evidence type="ECO:0000256" key="2">
    <source>
        <dbReference type="ARBA" id="ARBA00022547"/>
    </source>
</evidence>
<keyword evidence="4 8" id="KW-0999">Mitochondrion inner membrane</keyword>
<dbReference type="PANTHER" id="PTHR12733:SF3">
    <property type="entry name" value="ATP SYNTHASE F(0) COMPLEX SUBUNIT B1, MITOCHONDRIAL"/>
    <property type="match status" value="1"/>
</dbReference>
<proteinExistence type="inferred from homology"/>
<evidence type="ECO:0000256" key="5">
    <source>
        <dbReference type="ARBA" id="ARBA00023065"/>
    </source>
</evidence>
<comment type="function">
    <text evidence="8">Subunit b, of the mitochondrial membrane ATP synthase complex (F(1)F(0) ATP synthase or Complex V) that produces ATP from ADP in the presence of a proton gradient across the membrane which is generated by electron transport complexes of the respiratory chain. ATP synthase complex consist of a soluble F(1) head domain - the catalytic core - and a membrane F(1) domain - the membrane proton channel. These two domains are linked by a central stalk rotating inside the F(1) region and a stationary peripheral stalk. During catalysis, ATP synthesis in the catalytic domain of F(1) is coupled via a rotary mechanism of the central stalk subunits to proton translocation. In vivo, can only synthesize ATP although its ATP hydrolase activity can be activated artificially in vitro. Part of the complex F(0) domain. Part of the complex F(0) domain and the peripheric stalk, which acts as a stator to hold the catalytic alpha(3)beta(3) subcomplex and subunit a/ATP6 static relative to the rotary elements.</text>
</comment>
<keyword evidence="6 8" id="KW-0496">Mitochondrion</keyword>
<dbReference type="GO" id="GO:0005743">
    <property type="term" value="C:mitochondrial inner membrane"/>
    <property type="evidence" value="ECO:0007669"/>
    <property type="project" value="UniProtKB-SubCell"/>
</dbReference>
<dbReference type="InterPro" id="IPR013837">
    <property type="entry name" value="ATP_synth_F0_suB"/>
</dbReference>
<dbReference type="OMA" id="YTEWADG"/>
<dbReference type="GO" id="GO:0046933">
    <property type="term" value="F:proton-transporting ATP synthase activity, rotational mechanism"/>
    <property type="evidence" value="ECO:0007669"/>
    <property type="project" value="TreeGrafter"/>
</dbReference>
<dbReference type="PANTHER" id="PTHR12733">
    <property type="entry name" value="MITOCHONDRIAL ATP SYNTHASE B CHAIN"/>
    <property type="match status" value="1"/>
</dbReference>
<comment type="subcellular location">
    <subcellularLocation>
        <location evidence="8">Mitochondrion</location>
    </subcellularLocation>
    <subcellularLocation>
        <location evidence="8">Mitochondrion inner membrane</location>
    </subcellularLocation>
</comment>